<dbReference type="EMBL" id="QXUL01000021">
    <property type="protein sequence ID" value="RIN11395.1"/>
    <property type="molecule type" value="Genomic_DNA"/>
</dbReference>
<organism evidence="1 2">
    <name type="scientific">Staphylococcus xylosus</name>
    <dbReference type="NCBI Taxonomy" id="1288"/>
    <lineage>
        <taxon>Bacteria</taxon>
        <taxon>Bacillati</taxon>
        <taxon>Bacillota</taxon>
        <taxon>Bacilli</taxon>
        <taxon>Bacillales</taxon>
        <taxon>Staphylococcaceae</taxon>
        <taxon>Staphylococcus</taxon>
    </lineage>
</organism>
<dbReference type="Proteomes" id="UP000285567">
    <property type="component" value="Unassembled WGS sequence"/>
</dbReference>
<dbReference type="AlphaFoldDB" id="A0A418IPK2"/>
<accession>A0A418IPK2</accession>
<dbReference type="RefSeq" id="WP_119603814.1">
    <property type="nucleotide sequence ID" value="NZ_QXUL01000021.1"/>
</dbReference>
<keyword evidence="2" id="KW-1185">Reference proteome</keyword>
<protein>
    <submittedName>
        <fullName evidence="1">Uncharacterized protein</fullName>
    </submittedName>
</protein>
<dbReference type="OrthoDB" id="2394875at2"/>
<proteinExistence type="predicted"/>
<evidence type="ECO:0000313" key="1">
    <source>
        <dbReference type="EMBL" id="RIN11395.1"/>
    </source>
</evidence>
<reference evidence="1 2" key="1">
    <citation type="journal article" date="2016" name="Front. Microbiol.">
        <title>Comprehensive Phylogenetic Analysis of Bovine Non-aureus Staphylococci Species Based on Whole-Genome Sequencing.</title>
        <authorList>
            <person name="Naushad S."/>
            <person name="Barkema H.W."/>
            <person name="Luby C."/>
            <person name="Condas L.A."/>
            <person name="Nobrega D.B."/>
            <person name="Carson D.A."/>
            <person name="De Buck J."/>
        </authorList>
    </citation>
    <scope>NUCLEOTIDE SEQUENCE [LARGE SCALE GENOMIC DNA]</scope>
    <source>
        <strain evidence="1 2">SNUC 102</strain>
    </source>
</reference>
<evidence type="ECO:0000313" key="2">
    <source>
        <dbReference type="Proteomes" id="UP000285567"/>
    </source>
</evidence>
<comment type="caution">
    <text evidence="1">The sequence shown here is derived from an EMBL/GenBank/DDBJ whole genome shotgun (WGS) entry which is preliminary data.</text>
</comment>
<name>A0A418IPK2_STAXY</name>
<gene>
    <name evidence="1" type="ORF">BU097_05415</name>
</gene>
<sequence>MDKEYKKIIYYYYDEVGNRRPIEVDNYKSLEFQLNNQMFEKLKEYYPQIENNYYAQVDGVEFKLR</sequence>